<gene>
    <name evidence="1" type="ORF">GCM10009668_16170</name>
</gene>
<protein>
    <submittedName>
        <fullName evidence="1">Uncharacterized protein</fullName>
    </submittedName>
</protein>
<comment type="caution">
    <text evidence="1">The sequence shown here is derived from an EMBL/GenBank/DDBJ whole genome shotgun (WGS) entry which is preliminary data.</text>
</comment>
<reference evidence="1 2" key="1">
    <citation type="journal article" date="2019" name="Int. J. Syst. Evol. Microbiol.">
        <title>The Global Catalogue of Microorganisms (GCM) 10K type strain sequencing project: providing services to taxonomists for standard genome sequencing and annotation.</title>
        <authorList>
            <consortium name="The Broad Institute Genomics Platform"/>
            <consortium name="The Broad Institute Genome Sequencing Center for Infectious Disease"/>
            <person name="Wu L."/>
            <person name="Ma J."/>
        </authorList>
    </citation>
    <scope>NUCLEOTIDE SEQUENCE [LARGE SCALE GENOMIC DNA]</scope>
    <source>
        <strain evidence="1 2">JCM 13008</strain>
    </source>
</reference>
<dbReference type="Proteomes" id="UP001501581">
    <property type="component" value="Unassembled WGS sequence"/>
</dbReference>
<evidence type="ECO:0000313" key="1">
    <source>
        <dbReference type="EMBL" id="GAA1099291.1"/>
    </source>
</evidence>
<accession>A0ABN1TSZ3</accession>
<proteinExistence type="predicted"/>
<dbReference type="RefSeq" id="WP_343993167.1">
    <property type="nucleotide sequence ID" value="NZ_BAAALG010000006.1"/>
</dbReference>
<dbReference type="SUPFAM" id="SSF53756">
    <property type="entry name" value="UDP-Glycosyltransferase/glycogen phosphorylase"/>
    <property type="match status" value="1"/>
</dbReference>
<sequence length="390" mass="40149">MTDPTTLPQDVLIVRFAEADTQPAGGTAELAAAFAERGWTQRIVTIVEGRGPEGAATDAGTVVVQARVDRPDLRAWPPQRVADPSGWREAVGPDDAGLWEPQWTDQVRTAIADRVAQQRPDLLYVATAVWSIADAVRAVAAEHGIPFVLEPQCVRPPGLRRGLGSVLGPVTEVEREVVAAASAVLVPTDAIEEWAVQHPQARVLALGLSASEAPAALAPTEAASPGVVTVLGGVPGSAPLGELVDAWQLARTGDQELLWWGAEPLDRSQRSLLDEAAPLGVRRTGGNDDQALAAASLVVALLGDRQGLPQGATTALAAGTPVLLVARPDHAALAAAAQPGVVAVPAQADLIARVLAAPPPRHRPDHAAVAAVVAGAWGDAVGALLAEAMA</sequence>
<evidence type="ECO:0000313" key="2">
    <source>
        <dbReference type="Proteomes" id="UP001501581"/>
    </source>
</evidence>
<keyword evidence="2" id="KW-1185">Reference proteome</keyword>
<dbReference type="EMBL" id="BAAALG010000006">
    <property type="protein sequence ID" value="GAA1099291.1"/>
    <property type="molecule type" value="Genomic_DNA"/>
</dbReference>
<name>A0ABN1TSZ3_9ACTN</name>
<organism evidence="1 2">
    <name type="scientific">Nocardioides dubius</name>
    <dbReference type="NCBI Taxonomy" id="317019"/>
    <lineage>
        <taxon>Bacteria</taxon>
        <taxon>Bacillati</taxon>
        <taxon>Actinomycetota</taxon>
        <taxon>Actinomycetes</taxon>
        <taxon>Propionibacteriales</taxon>
        <taxon>Nocardioidaceae</taxon>
        <taxon>Nocardioides</taxon>
    </lineage>
</organism>
<dbReference type="Gene3D" id="3.40.50.2000">
    <property type="entry name" value="Glycogen Phosphorylase B"/>
    <property type="match status" value="1"/>
</dbReference>